<dbReference type="Ensembl" id="ENSCMIT00000003467.1">
    <property type="protein sequence ID" value="ENSCMIP00000003340.1"/>
    <property type="gene ID" value="ENSCMIG00000001989.1"/>
</dbReference>
<feature type="region of interest" description="Disordered" evidence="1">
    <location>
        <begin position="1"/>
        <end position="103"/>
    </location>
</feature>
<reference evidence="3" key="2">
    <citation type="journal article" date="2007" name="PLoS Biol.">
        <title>Survey sequencing and comparative analysis of the elephant shark (Callorhinchus milii) genome.</title>
        <authorList>
            <person name="Venkatesh B."/>
            <person name="Kirkness E.F."/>
            <person name="Loh Y.H."/>
            <person name="Halpern A.L."/>
            <person name="Lee A.P."/>
            <person name="Johnson J."/>
            <person name="Dandona N."/>
            <person name="Viswanathan L.D."/>
            <person name="Tay A."/>
            <person name="Venter J.C."/>
            <person name="Strausberg R.L."/>
            <person name="Brenner S."/>
        </authorList>
    </citation>
    <scope>NUCLEOTIDE SEQUENCE [LARGE SCALE GENOMIC DNA]</scope>
</reference>
<evidence type="ECO:0000313" key="2">
    <source>
        <dbReference type="Ensembl" id="ENSCMIP00000003340.1"/>
    </source>
</evidence>
<feature type="compositionally biased region" description="Basic and acidic residues" evidence="1">
    <location>
        <begin position="652"/>
        <end position="669"/>
    </location>
</feature>
<dbReference type="PANTHER" id="PTHR22017">
    <property type="entry name" value="PHOTORECEPTOR CILIUM ACTIN REGULATOR"/>
    <property type="match status" value="1"/>
</dbReference>
<keyword evidence="3" id="KW-1185">Reference proteome</keyword>
<accession>A0A4W3GKJ2</accession>
<dbReference type="InterPro" id="IPR029352">
    <property type="entry name" value="PCARE"/>
</dbReference>
<reference evidence="3" key="3">
    <citation type="journal article" date="2014" name="Nature">
        <title>Elephant shark genome provides unique insights into gnathostome evolution.</title>
        <authorList>
            <consortium name="International Elephant Shark Genome Sequencing Consortium"/>
            <person name="Venkatesh B."/>
            <person name="Lee A.P."/>
            <person name="Ravi V."/>
            <person name="Maurya A.K."/>
            <person name="Lian M.M."/>
            <person name="Swann J.B."/>
            <person name="Ohta Y."/>
            <person name="Flajnik M.F."/>
            <person name="Sutoh Y."/>
            <person name="Kasahara M."/>
            <person name="Hoon S."/>
            <person name="Gangu V."/>
            <person name="Roy S.W."/>
            <person name="Irimia M."/>
            <person name="Korzh V."/>
            <person name="Kondrychyn I."/>
            <person name="Lim Z.W."/>
            <person name="Tay B.H."/>
            <person name="Tohari S."/>
            <person name="Kong K.W."/>
            <person name="Ho S."/>
            <person name="Lorente-Galdos B."/>
            <person name="Quilez J."/>
            <person name="Marques-Bonet T."/>
            <person name="Raney B.J."/>
            <person name="Ingham P.W."/>
            <person name="Tay A."/>
            <person name="Hillier L.W."/>
            <person name="Minx P."/>
            <person name="Boehm T."/>
            <person name="Wilson R.K."/>
            <person name="Brenner S."/>
            <person name="Warren W.C."/>
        </authorList>
    </citation>
    <scope>NUCLEOTIDE SEQUENCE [LARGE SCALE GENOMIC DNA]</scope>
</reference>
<reference evidence="3" key="1">
    <citation type="journal article" date="2006" name="Science">
        <title>Ancient noncoding elements conserved in the human genome.</title>
        <authorList>
            <person name="Venkatesh B."/>
            <person name="Kirkness E.F."/>
            <person name="Loh Y.H."/>
            <person name="Halpern A.L."/>
            <person name="Lee A.P."/>
            <person name="Johnson J."/>
            <person name="Dandona N."/>
            <person name="Viswanathan L.D."/>
            <person name="Tay A."/>
            <person name="Venter J.C."/>
            <person name="Strausberg R.L."/>
            <person name="Brenner S."/>
        </authorList>
    </citation>
    <scope>NUCLEOTIDE SEQUENCE [LARGE SCALE GENOMIC DNA]</scope>
</reference>
<dbReference type="AlphaFoldDB" id="A0A4W3GKJ2"/>
<feature type="compositionally biased region" description="Polar residues" evidence="1">
    <location>
        <begin position="967"/>
        <end position="1003"/>
    </location>
</feature>
<organism evidence="2 3">
    <name type="scientific">Callorhinchus milii</name>
    <name type="common">Ghost shark</name>
    <dbReference type="NCBI Taxonomy" id="7868"/>
    <lineage>
        <taxon>Eukaryota</taxon>
        <taxon>Metazoa</taxon>
        <taxon>Chordata</taxon>
        <taxon>Craniata</taxon>
        <taxon>Vertebrata</taxon>
        <taxon>Chondrichthyes</taxon>
        <taxon>Holocephali</taxon>
        <taxon>Chimaeriformes</taxon>
        <taxon>Callorhinchidae</taxon>
        <taxon>Callorhinchus</taxon>
    </lineage>
</organism>
<proteinExistence type="predicted"/>
<dbReference type="Proteomes" id="UP000314986">
    <property type="component" value="Unassembled WGS sequence"/>
</dbReference>
<feature type="compositionally biased region" description="Polar residues" evidence="1">
    <location>
        <begin position="771"/>
        <end position="780"/>
    </location>
</feature>
<feature type="compositionally biased region" description="Polar residues" evidence="1">
    <location>
        <begin position="37"/>
        <end position="57"/>
    </location>
</feature>
<feature type="region of interest" description="Disordered" evidence="1">
    <location>
        <begin position="600"/>
        <end position="708"/>
    </location>
</feature>
<feature type="compositionally biased region" description="Basic and acidic residues" evidence="1">
    <location>
        <begin position="137"/>
        <end position="150"/>
    </location>
</feature>
<dbReference type="STRING" id="7868.ENSCMIP00000003340"/>
<dbReference type="GeneTree" id="ENSGT00390000002768"/>
<feature type="compositionally biased region" description="Polar residues" evidence="1">
    <location>
        <begin position="444"/>
        <end position="453"/>
    </location>
</feature>
<dbReference type="OMA" id="HSIFCPA"/>
<dbReference type="Pfam" id="PF15449">
    <property type="entry name" value="Retinal"/>
    <property type="match status" value="2"/>
</dbReference>
<evidence type="ECO:0000313" key="3">
    <source>
        <dbReference type="Proteomes" id="UP000314986"/>
    </source>
</evidence>
<evidence type="ECO:0000256" key="1">
    <source>
        <dbReference type="SAM" id="MobiDB-lite"/>
    </source>
</evidence>
<name>A0A4W3GKJ2_CALMI</name>
<reference evidence="2" key="5">
    <citation type="submission" date="2025-09" db="UniProtKB">
        <authorList>
            <consortium name="Ensembl"/>
        </authorList>
    </citation>
    <scope>IDENTIFICATION</scope>
</reference>
<feature type="region of interest" description="Disordered" evidence="1">
    <location>
        <begin position="942"/>
        <end position="1023"/>
    </location>
</feature>
<feature type="compositionally biased region" description="Acidic residues" evidence="1">
    <location>
        <begin position="466"/>
        <end position="479"/>
    </location>
</feature>
<reference evidence="2" key="4">
    <citation type="submission" date="2025-08" db="UniProtKB">
        <authorList>
            <consortium name="Ensembl"/>
        </authorList>
    </citation>
    <scope>IDENTIFICATION</scope>
</reference>
<feature type="compositionally biased region" description="Polar residues" evidence="1">
    <location>
        <begin position="86"/>
        <end position="101"/>
    </location>
</feature>
<feature type="compositionally biased region" description="Basic and acidic residues" evidence="1">
    <location>
        <begin position="600"/>
        <end position="612"/>
    </location>
</feature>
<sequence>MGCTPSQSGIIQHITRTTLKPLKKTKSLMPPEEIPSENFTRSLEEGSSNCTSDSESNLGEEEICHKVGLRGKREGDSKSLGCSDPSPRQGSAGQLELNNQGKKAEKLAAETEVAKSEQIILEKYVTSKRGVVEAHSSRLAEEIQQNREGKPVPQQHKKTKKPKGLQSVKQTKNIKTRAKSEDKVEFPDVLVQSHQAAYAFLNPSLSKYETILTLTEQATQTQLILQQMVSFLAFRFEEVNQALEEIVIGGEKLVKRVGDNLTWPTEQGVLKDQPDLLQQLLQYTVNKMQAVNGTVALVTGGALQETCGYLQSATDIFQEKLKTKQQMDDRLQRLIAHLEARATQRSHSAPDMTLYSEDSGIGADNDSLKEYCILDKYGRRVSCDVNAYPLCTHSHQSGCPTQSCVSNAPTCSSKSHDCAVERRFKDIFYASNAPRSSLMKMGNSFDSNATTDAESLKGAESMDLGSLDEEDTNESDTETIADGTVPRRPSSTPIEIGSLRSGPKRIDNPENEEMTIKLKDAISGRIQFVPIASGTNTWSDEESKPYPVRPSTANICKTTIAKQKRSRSAESLRSKAEDPTLLELQRTQKNLSKRLDKMFQAKENNKAIPEKKKATRPRIAANTQSTDQATPNSKLKASLNKNFSILPNPDRVLLKKNDQGNGRQQEDRKSRKSPVKAVPAKHNSANAKESQTPKTSGGKTAKNPHHKSVKKLIDTFSQGNDNDKSENPKAPVGMKRAKQLGVLILPHVAMGSRDRVSQRHVFPAIEDLSDQQEPVSSSETLLPPVPTSECQEGFAQDEEEMESFPPPPSNVSLESLSDVPRASGITAATPTNPSETADKRAAKVNFIVPKKTLVAQKLRASLNSVDVLPSRNRRVGAFRMQKRPEQEMSLSNSSLDMSQQEHMETHSLTPYRQTNPILFHFRHERLTSPPVQPKYLFLSMSNKQASPPTLRRQMSPPVSAKMPSPPTQKKQASPPTQSKIPSPPSQRKQTNLLSHSKFPSPTTGRREVGPGPYPTSSSPPISPRMLHRGFRHSLNVGEEPQASMRIASNVSSIFCPSSDSMFEAKSSSPPTCFDPVNATGHSQVCILGDGSPMTSRSVWRNSFMFRQYGDQQRRSTLSGVYPQPFVKRNFASDCRAAFPLQLPVSISASAGSEPTLCRTGLLGSKSLTVQCLGMSSRDEMHFTNVICSCCGDKGLHRIYCK</sequence>
<dbReference type="PANTHER" id="PTHR22017:SF0">
    <property type="entry name" value="PHOTORECEPTOR CILIUM ACTIN REGULATOR"/>
    <property type="match status" value="1"/>
</dbReference>
<feature type="compositionally biased region" description="Polar residues" evidence="1">
    <location>
        <begin position="683"/>
        <end position="698"/>
    </location>
</feature>
<feature type="compositionally biased region" description="Polar residues" evidence="1">
    <location>
        <begin position="621"/>
        <end position="645"/>
    </location>
</feature>
<feature type="region of interest" description="Disordered" evidence="1">
    <location>
        <begin position="137"/>
        <end position="178"/>
    </location>
</feature>
<dbReference type="InParanoid" id="A0A4W3GKJ2"/>
<feature type="region of interest" description="Disordered" evidence="1">
    <location>
        <begin position="767"/>
        <end position="815"/>
    </location>
</feature>
<feature type="region of interest" description="Disordered" evidence="1">
    <location>
        <begin position="444"/>
        <end position="508"/>
    </location>
</feature>
<feature type="region of interest" description="Disordered" evidence="1">
    <location>
        <begin position="560"/>
        <end position="579"/>
    </location>
</feature>
<feature type="compositionally biased region" description="Polar residues" evidence="1">
    <location>
        <begin position="1"/>
        <end position="16"/>
    </location>
</feature>
<protein>
    <submittedName>
        <fullName evidence="2">Photoreceptor cilium actin regulator</fullName>
    </submittedName>
</protein>
<gene>
    <name evidence="2" type="primary">pcare1</name>
</gene>
<feature type="compositionally biased region" description="Basic and acidic residues" evidence="1">
    <location>
        <begin position="567"/>
        <end position="578"/>
    </location>
</feature>